<dbReference type="PANTHER" id="PTHR43673">
    <property type="entry name" value="NAD(P)H NITROREDUCTASE YDGI-RELATED"/>
    <property type="match status" value="1"/>
</dbReference>
<organism evidence="7 8">
    <name type="scientific">Flavobacterium macacae</name>
    <dbReference type="NCBI Taxonomy" id="2488993"/>
    <lineage>
        <taxon>Bacteria</taxon>
        <taxon>Pseudomonadati</taxon>
        <taxon>Bacteroidota</taxon>
        <taxon>Flavobacteriia</taxon>
        <taxon>Flavobacteriales</taxon>
        <taxon>Flavobacteriaceae</taxon>
        <taxon>Flavobacterium</taxon>
    </lineage>
</organism>
<evidence type="ECO:0000256" key="2">
    <source>
        <dbReference type="ARBA" id="ARBA00007118"/>
    </source>
</evidence>
<dbReference type="AlphaFoldDB" id="A0A3P3W695"/>
<dbReference type="EMBL" id="RQVR01000016">
    <property type="protein sequence ID" value="RRJ89506.1"/>
    <property type="molecule type" value="Genomic_DNA"/>
</dbReference>
<evidence type="ECO:0000259" key="6">
    <source>
        <dbReference type="Pfam" id="PF00881"/>
    </source>
</evidence>
<evidence type="ECO:0000256" key="4">
    <source>
        <dbReference type="ARBA" id="ARBA00022643"/>
    </source>
</evidence>
<proteinExistence type="inferred from homology"/>
<keyword evidence="3" id="KW-0285">Flavoprotein</keyword>
<comment type="caution">
    <text evidence="7">The sequence shown here is derived from an EMBL/GenBank/DDBJ whole genome shotgun (WGS) entry which is preliminary data.</text>
</comment>
<dbReference type="GO" id="GO:0016491">
    <property type="term" value="F:oxidoreductase activity"/>
    <property type="evidence" value="ECO:0007669"/>
    <property type="project" value="UniProtKB-KW"/>
</dbReference>
<sequence length="209" mass="24015">MQFIEDLKWRYASKAMNGKKIDESKINNILESIILAPTSSGLQPFEILVVKNSELKEKIKPLAFNQSVITECSHLLVFAVWDNYTEERINHAFEVSHGIRGFNQEWDNYRKRLLEMYVVRPAQENFEHAARQAYIAFGFAIATAATERVDSTPIEGFNPEAVDALLELKEKGLRSVLLLPLGYRDEQKDWLVDLKKVRKPKAGFITDLD</sequence>
<dbReference type="SUPFAM" id="SSF55469">
    <property type="entry name" value="FMN-dependent nitroreductase-like"/>
    <property type="match status" value="1"/>
</dbReference>
<keyword evidence="8" id="KW-1185">Reference proteome</keyword>
<dbReference type="Gene3D" id="3.40.109.10">
    <property type="entry name" value="NADH Oxidase"/>
    <property type="match status" value="1"/>
</dbReference>
<dbReference type="RefSeq" id="WP_125013511.1">
    <property type="nucleotide sequence ID" value="NZ_RQVR01000016.1"/>
</dbReference>
<name>A0A3P3W695_9FLAO</name>
<evidence type="ECO:0000313" key="7">
    <source>
        <dbReference type="EMBL" id="RRJ89506.1"/>
    </source>
</evidence>
<accession>A0A3P3W695</accession>
<dbReference type="InterPro" id="IPR000415">
    <property type="entry name" value="Nitroreductase-like"/>
</dbReference>
<dbReference type="OrthoDB" id="9809288at2"/>
<reference evidence="7 8" key="1">
    <citation type="submission" date="2018-11" db="EMBL/GenBank/DDBJ databases">
        <title>Flavobacterium sp. nov., YIM 102600 draft genome.</title>
        <authorList>
            <person name="Li G."/>
            <person name="Jiang Y."/>
        </authorList>
    </citation>
    <scope>NUCLEOTIDE SEQUENCE [LARGE SCALE GENOMIC DNA]</scope>
    <source>
        <strain evidence="7 8">YIM 102600</strain>
    </source>
</reference>
<dbReference type="Pfam" id="PF00881">
    <property type="entry name" value="Nitroreductase"/>
    <property type="match status" value="1"/>
</dbReference>
<evidence type="ECO:0000313" key="8">
    <source>
        <dbReference type="Proteomes" id="UP000271937"/>
    </source>
</evidence>
<gene>
    <name evidence="7" type="ORF">EG849_12915</name>
</gene>
<evidence type="ECO:0000256" key="1">
    <source>
        <dbReference type="ARBA" id="ARBA00001917"/>
    </source>
</evidence>
<keyword evidence="4" id="KW-0288">FMN</keyword>
<evidence type="ECO:0000256" key="3">
    <source>
        <dbReference type="ARBA" id="ARBA00022630"/>
    </source>
</evidence>
<feature type="domain" description="Nitroreductase" evidence="6">
    <location>
        <begin position="7"/>
        <end position="183"/>
    </location>
</feature>
<comment type="cofactor">
    <cofactor evidence="1">
        <name>FMN</name>
        <dbReference type="ChEBI" id="CHEBI:58210"/>
    </cofactor>
</comment>
<dbReference type="Proteomes" id="UP000271937">
    <property type="component" value="Unassembled WGS sequence"/>
</dbReference>
<evidence type="ECO:0000256" key="5">
    <source>
        <dbReference type="ARBA" id="ARBA00023002"/>
    </source>
</evidence>
<keyword evidence="5" id="KW-0560">Oxidoreductase</keyword>
<protein>
    <submittedName>
        <fullName evidence="7">NAD(P)H-dependent oxidoreductase</fullName>
    </submittedName>
</protein>
<dbReference type="InterPro" id="IPR029479">
    <property type="entry name" value="Nitroreductase"/>
</dbReference>
<dbReference type="PANTHER" id="PTHR43673:SF2">
    <property type="entry name" value="NITROREDUCTASE"/>
    <property type="match status" value="1"/>
</dbReference>
<comment type="similarity">
    <text evidence="2">Belongs to the nitroreductase family.</text>
</comment>